<protein>
    <submittedName>
        <fullName evidence="1">Uncharacterized protein</fullName>
    </submittedName>
</protein>
<organism evidence="1 2">
    <name type="scientific">Cytobacillus spartinae</name>
    <dbReference type="NCBI Taxonomy" id="3299023"/>
    <lineage>
        <taxon>Bacteria</taxon>
        <taxon>Bacillati</taxon>
        <taxon>Bacillota</taxon>
        <taxon>Bacilli</taxon>
        <taxon>Bacillales</taxon>
        <taxon>Bacillaceae</taxon>
        <taxon>Cytobacillus</taxon>
    </lineage>
</organism>
<dbReference type="Proteomes" id="UP001601059">
    <property type="component" value="Unassembled WGS sequence"/>
</dbReference>
<gene>
    <name evidence="1" type="ORF">ACFYKX_02755</name>
</gene>
<keyword evidence="2" id="KW-1185">Reference proteome</keyword>
<evidence type="ECO:0000313" key="2">
    <source>
        <dbReference type="Proteomes" id="UP001601059"/>
    </source>
</evidence>
<accession>A0ABW6K5S6</accession>
<sequence>MNMYEKILTIIEKNGPVSFSSICNEINDSQGYENNQEKPIKIAQVKSAVSRKKDLFSVDDNIVSIRQEKELVSLTASIGGFPGPTHLIRVDFINEVFYFFEWCIDCKVSEKQKRLVTMGSVEQFKKEIYKMKIWDWKRNYQLDHLVLDGTSWNVKLKTKSKVYESEGLESFPSEWTKFSRAINKLTGIYFH</sequence>
<evidence type="ECO:0000313" key="1">
    <source>
        <dbReference type="EMBL" id="MFE8699539.1"/>
    </source>
</evidence>
<dbReference type="RefSeq" id="WP_389357820.1">
    <property type="nucleotide sequence ID" value="NZ_JBIACK010000001.1"/>
</dbReference>
<proteinExistence type="predicted"/>
<reference evidence="1 2" key="1">
    <citation type="submission" date="2024-08" db="EMBL/GenBank/DDBJ databases">
        <title>Two novel Cytobacillus novel species.</title>
        <authorList>
            <person name="Liu G."/>
        </authorList>
    </citation>
    <scope>NUCLEOTIDE SEQUENCE [LARGE SCALE GENOMIC DNA]</scope>
    <source>
        <strain evidence="1 2">FJAT-54145</strain>
    </source>
</reference>
<dbReference type="EMBL" id="JBIACK010000001">
    <property type="protein sequence ID" value="MFE8699539.1"/>
    <property type="molecule type" value="Genomic_DNA"/>
</dbReference>
<name>A0ABW6K5S6_9BACI</name>
<comment type="caution">
    <text evidence="1">The sequence shown here is derived from an EMBL/GenBank/DDBJ whole genome shotgun (WGS) entry which is preliminary data.</text>
</comment>